<dbReference type="GeneID" id="108558670"/>
<keyword evidence="2" id="KW-0732">Signal</keyword>
<organism evidence="4 5">
    <name type="scientific">Nicrophorus vespilloides</name>
    <name type="common">Boreal carrion beetle</name>
    <dbReference type="NCBI Taxonomy" id="110193"/>
    <lineage>
        <taxon>Eukaryota</taxon>
        <taxon>Metazoa</taxon>
        <taxon>Ecdysozoa</taxon>
        <taxon>Arthropoda</taxon>
        <taxon>Hexapoda</taxon>
        <taxon>Insecta</taxon>
        <taxon>Pterygota</taxon>
        <taxon>Neoptera</taxon>
        <taxon>Endopterygota</taxon>
        <taxon>Coleoptera</taxon>
        <taxon>Polyphaga</taxon>
        <taxon>Staphyliniformia</taxon>
        <taxon>Silphidae</taxon>
        <taxon>Nicrophorinae</taxon>
        <taxon>Nicrophorus</taxon>
    </lineage>
</organism>
<feature type="chain" id="PRO_5046724988" evidence="2">
    <location>
        <begin position="17"/>
        <end position="371"/>
    </location>
</feature>
<dbReference type="PANTHER" id="PTHR31927:SF16">
    <property type="entry name" value="LP07342P"/>
    <property type="match status" value="1"/>
</dbReference>
<feature type="compositionally biased region" description="Polar residues" evidence="1">
    <location>
        <begin position="337"/>
        <end position="359"/>
    </location>
</feature>
<feature type="compositionally biased region" description="Polar residues" evidence="1">
    <location>
        <begin position="54"/>
        <end position="80"/>
    </location>
</feature>
<reference evidence="5" key="1">
    <citation type="submission" date="2025-08" db="UniProtKB">
        <authorList>
            <consortium name="RefSeq"/>
        </authorList>
    </citation>
    <scope>IDENTIFICATION</scope>
    <source>
        <tissue evidence="5">Whole Larva</tissue>
    </source>
</reference>
<evidence type="ECO:0000313" key="5">
    <source>
        <dbReference type="RefSeq" id="XP_017771146.1"/>
    </source>
</evidence>
<feature type="region of interest" description="Disordered" evidence="1">
    <location>
        <begin position="337"/>
        <end position="371"/>
    </location>
</feature>
<dbReference type="Proteomes" id="UP000695000">
    <property type="component" value="Unplaced"/>
</dbReference>
<feature type="region of interest" description="Disordered" evidence="1">
    <location>
        <begin position="53"/>
        <end position="80"/>
    </location>
</feature>
<sequence length="371" mass="38605">MKGLLILSAVVVCTLARPDIGLKLREQAYQYQPPATSYGVPTGSYLPPNVINGVPSQSDNSYTGSVSGNAGSTANGGYSDNSGYVSGNTEYVSENSGNTGFTSGNSGFTSGNTGFTSGNEGYAPGTGGFTSGDGGYISGNAGFIGNTGGVTSGNGEYSSGNVYTSSGAVDNQNFGSVSSSLPGPAHVHKHVYFFDSPEDNEAPQLRVKVQPAAGHKNYKIIFIKAPSYKAPKITHIPAIQQNEEKTLVYVLVKKPEETQDIVIPSSIASKPSKPEVYFIKYKSQKEAEEKIQSIQNGGSSGISAQNVGSGTDFINTLKEQPVNIGVDTSVSSVSTVETNEPSFLTEDQGNVQTVQTSGHAQYGPPGVSGPY</sequence>
<feature type="domain" description="DUF243" evidence="3">
    <location>
        <begin position="185"/>
        <end position="284"/>
    </location>
</feature>
<protein>
    <submittedName>
        <fullName evidence="5">Uncharacterized protein LOC108558670</fullName>
    </submittedName>
</protein>
<name>A0ABM1M996_NICVS</name>
<keyword evidence="4" id="KW-1185">Reference proteome</keyword>
<dbReference type="PANTHER" id="PTHR31927">
    <property type="entry name" value="FI07246P-RELATED-RELATED"/>
    <property type="match status" value="1"/>
</dbReference>
<dbReference type="SMART" id="SM00690">
    <property type="entry name" value="DM5"/>
    <property type="match status" value="1"/>
</dbReference>
<dbReference type="Pfam" id="PF03103">
    <property type="entry name" value="DUF243"/>
    <property type="match status" value="1"/>
</dbReference>
<proteinExistence type="predicted"/>
<dbReference type="RefSeq" id="XP_017771146.1">
    <property type="nucleotide sequence ID" value="XM_017915657.1"/>
</dbReference>
<gene>
    <name evidence="5" type="primary">LOC108558670</name>
</gene>
<dbReference type="InterPro" id="IPR004145">
    <property type="entry name" value="DUF243"/>
</dbReference>
<accession>A0ABM1M996</accession>
<evidence type="ECO:0000313" key="4">
    <source>
        <dbReference type="Proteomes" id="UP000695000"/>
    </source>
</evidence>
<evidence type="ECO:0000256" key="2">
    <source>
        <dbReference type="SAM" id="SignalP"/>
    </source>
</evidence>
<evidence type="ECO:0000256" key="1">
    <source>
        <dbReference type="SAM" id="MobiDB-lite"/>
    </source>
</evidence>
<evidence type="ECO:0000259" key="3">
    <source>
        <dbReference type="SMART" id="SM00690"/>
    </source>
</evidence>
<feature type="signal peptide" evidence="2">
    <location>
        <begin position="1"/>
        <end position="16"/>
    </location>
</feature>